<dbReference type="InterPro" id="IPR001328">
    <property type="entry name" value="Pept_tRNA_hydro"/>
</dbReference>
<name>A0A926E534_9FIRM</name>
<evidence type="ECO:0000256" key="9">
    <source>
        <dbReference type="RuleBase" id="RU000673"/>
    </source>
</evidence>
<dbReference type="NCBIfam" id="TIGR00447">
    <property type="entry name" value="pth"/>
    <property type="match status" value="1"/>
</dbReference>
<accession>A0A926E534</accession>
<keyword evidence="2 8" id="KW-0820">tRNA-binding</keyword>
<keyword evidence="4 8" id="KW-0694">RNA-binding</keyword>
<dbReference type="GO" id="GO:0006515">
    <property type="term" value="P:protein quality control for misfolded or incompletely synthesized proteins"/>
    <property type="evidence" value="ECO:0007669"/>
    <property type="project" value="UniProtKB-UniRule"/>
</dbReference>
<dbReference type="Pfam" id="PF01195">
    <property type="entry name" value="Pept_tRNA_hydro"/>
    <property type="match status" value="1"/>
</dbReference>
<reference evidence="11" key="1">
    <citation type="submission" date="2020-08" db="EMBL/GenBank/DDBJ databases">
        <title>Genome public.</title>
        <authorList>
            <person name="Liu C."/>
            <person name="Sun Q."/>
        </authorList>
    </citation>
    <scope>NUCLEOTIDE SEQUENCE</scope>
    <source>
        <strain evidence="11">NSJ-33</strain>
    </source>
</reference>
<dbReference type="FunFam" id="3.40.50.1470:FF:000001">
    <property type="entry name" value="Peptidyl-tRNA hydrolase"/>
    <property type="match status" value="1"/>
</dbReference>
<dbReference type="PROSITE" id="PS01195">
    <property type="entry name" value="PEPT_TRNA_HYDROL_1"/>
    <property type="match status" value="1"/>
</dbReference>
<evidence type="ECO:0000256" key="2">
    <source>
        <dbReference type="ARBA" id="ARBA00022555"/>
    </source>
</evidence>
<feature type="binding site" evidence="8">
    <location>
        <position position="24"/>
    </location>
    <ligand>
        <name>tRNA</name>
        <dbReference type="ChEBI" id="CHEBI:17843"/>
    </ligand>
</feature>
<comment type="function">
    <text evidence="8">Catalyzes the release of premature peptidyl moieties from peptidyl-tRNA molecules trapped in stalled 50S ribosomal subunits, and thus maintains levels of free tRNAs and 50S ribosomes.</text>
</comment>
<protein>
    <recommendedName>
        <fullName evidence="7 8">Peptidyl-tRNA hydrolase</fullName>
        <shortName evidence="8">Pth</shortName>
        <ecNumber evidence="1 8">3.1.1.29</ecNumber>
    </recommendedName>
</protein>
<comment type="subcellular location">
    <subcellularLocation>
        <location evidence="8">Cytoplasm</location>
    </subcellularLocation>
</comment>
<evidence type="ECO:0000256" key="6">
    <source>
        <dbReference type="ARBA" id="ARBA00048707"/>
    </source>
</evidence>
<evidence type="ECO:0000256" key="5">
    <source>
        <dbReference type="ARBA" id="ARBA00038063"/>
    </source>
</evidence>
<dbReference type="GO" id="GO:0005737">
    <property type="term" value="C:cytoplasm"/>
    <property type="evidence" value="ECO:0007669"/>
    <property type="project" value="UniProtKB-SubCell"/>
</dbReference>
<dbReference type="PANTHER" id="PTHR17224">
    <property type="entry name" value="PEPTIDYL-TRNA HYDROLASE"/>
    <property type="match status" value="1"/>
</dbReference>
<evidence type="ECO:0000256" key="10">
    <source>
        <dbReference type="RuleBase" id="RU004320"/>
    </source>
</evidence>
<comment type="similarity">
    <text evidence="5 8 10">Belongs to the PTH family.</text>
</comment>
<evidence type="ECO:0000256" key="3">
    <source>
        <dbReference type="ARBA" id="ARBA00022801"/>
    </source>
</evidence>
<comment type="caution">
    <text evidence="11">The sequence shown here is derived from an EMBL/GenBank/DDBJ whole genome shotgun (WGS) entry which is preliminary data.</text>
</comment>
<feature type="active site" description="Proton acceptor" evidence="8">
    <location>
        <position position="29"/>
    </location>
</feature>
<feature type="binding site" evidence="8">
    <location>
        <position position="122"/>
    </location>
    <ligand>
        <name>tRNA</name>
        <dbReference type="ChEBI" id="CHEBI:17843"/>
    </ligand>
</feature>
<dbReference type="InterPro" id="IPR018171">
    <property type="entry name" value="Pept_tRNA_hydro_CS"/>
</dbReference>
<dbReference type="EMBL" id="JACRSV010000003">
    <property type="protein sequence ID" value="MBC8560407.1"/>
    <property type="molecule type" value="Genomic_DNA"/>
</dbReference>
<evidence type="ECO:0000313" key="11">
    <source>
        <dbReference type="EMBL" id="MBC8560407.1"/>
    </source>
</evidence>
<dbReference type="GO" id="GO:0004045">
    <property type="term" value="F:peptidyl-tRNA hydrolase activity"/>
    <property type="evidence" value="ECO:0007669"/>
    <property type="project" value="UniProtKB-UniRule"/>
</dbReference>
<evidence type="ECO:0000256" key="7">
    <source>
        <dbReference type="ARBA" id="ARBA00050038"/>
    </source>
</evidence>
<feature type="site" description="Stabilizes the basic form of H active site to accept a proton" evidence="8">
    <location>
        <position position="101"/>
    </location>
</feature>
<dbReference type="AlphaFoldDB" id="A0A926E534"/>
<dbReference type="HAMAP" id="MF_00083">
    <property type="entry name" value="Pept_tRNA_hydro_bact"/>
    <property type="match status" value="1"/>
</dbReference>
<evidence type="ECO:0000256" key="4">
    <source>
        <dbReference type="ARBA" id="ARBA00022884"/>
    </source>
</evidence>
<dbReference type="Proteomes" id="UP000610760">
    <property type="component" value="Unassembled WGS sequence"/>
</dbReference>
<keyword evidence="3 8" id="KW-0378">Hydrolase</keyword>
<keyword evidence="12" id="KW-1185">Reference proteome</keyword>
<dbReference type="CDD" id="cd00462">
    <property type="entry name" value="PTH"/>
    <property type="match status" value="1"/>
</dbReference>
<evidence type="ECO:0000256" key="1">
    <source>
        <dbReference type="ARBA" id="ARBA00013260"/>
    </source>
</evidence>
<comment type="function">
    <text evidence="8">Hydrolyzes ribosome-free peptidyl-tRNAs (with 1 or more amino acids incorporated), which drop off the ribosome during protein synthesis, or as a result of ribosome stalling.</text>
</comment>
<comment type="catalytic activity">
    <reaction evidence="6 8 9">
        <text>an N-acyl-L-alpha-aminoacyl-tRNA + H2O = an N-acyl-L-amino acid + a tRNA + H(+)</text>
        <dbReference type="Rhea" id="RHEA:54448"/>
        <dbReference type="Rhea" id="RHEA-COMP:10123"/>
        <dbReference type="Rhea" id="RHEA-COMP:13883"/>
        <dbReference type="ChEBI" id="CHEBI:15377"/>
        <dbReference type="ChEBI" id="CHEBI:15378"/>
        <dbReference type="ChEBI" id="CHEBI:59874"/>
        <dbReference type="ChEBI" id="CHEBI:78442"/>
        <dbReference type="ChEBI" id="CHEBI:138191"/>
        <dbReference type="EC" id="3.1.1.29"/>
    </reaction>
</comment>
<evidence type="ECO:0000313" key="12">
    <source>
        <dbReference type="Proteomes" id="UP000610760"/>
    </source>
</evidence>
<dbReference type="Gene3D" id="3.40.50.1470">
    <property type="entry name" value="Peptidyl-tRNA hydrolase"/>
    <property type="match status" value="1"/>
</dbReference>
<feature type="binding site" evidence="8">
    <location>
        <position position="76"/>
    </location>
    <ligand>
        <name>tRNA</name>
        <dbReference type="ChEBI" id="CHEBI:17843"/>
    </ligand>
</feature>
<evidence type="ECO:0000256" key="8">
    <source>
        <dbReference type="HAMAP-Rule" id="MF_00083"/>
    </source>
</evidence>
<sequence length="197" mass="22008">MFFRRSSGGVKYLVVGLGNPDKKYRNTRHNTGFIAVDYMAKELGAEISKKKFDSLTAEAIIAGEKVLLMKPQTYMNLSGVAVEKAASFYKIPPENVIVIFDDISLPVGKLRIRRKGTHGGHNGIRSIIDYLQSDNFPRIKAGIGERPNPNYDLADWVLSTFKEDELKGIKEVSSHCLDIVKLIIEGNIEQAMSKYNS</sequence>
<dbReference type="GO" id="GO:0000049">
    <property type="term" value="F:tRNA binding"/>
    <property type="evidence" value="ECO:0007669"/>
    <property type="project" value="UniProtKB-UniRule"/>
</dbReference>
<dbReference type="GO" id="GO:0072344">
    <property type="term" value="P:rescue of stalled ribosome"/>
    <property type="evidence" value="ECO:0007669"/>
    <property type="project" value="UniProtKB-UniRule"/>
</dbReference>
<dbReference type="InterPro" id="IPR036416">
    <property type="entry name" value="Pept_tRNA_hydro_sf"/>
</dbReference>
<gene>
    <name evidence="8" type="primary">pth</name>
    <name evidence="11" type="ORF">H8710_10070</name>
</gene>
<organism evidence="11 12">
    <name type="scientific">Fumia xinanensis</name>
    <dbReference type="NCBI Taxonomy" id="2763659"/>
    <lineage>
        <taxon>Bacteria</taxon>
        <taxon>Bacillati</taxon>
        <taxon>Bacillota</taxon>
        <taxon>Clostridia</taxon>
        <taxon>Eubacteriales</taxon>
        <taxon>Oscillospiraceae</taxon>
        <taxon>Fumia</taxon>
    </lineage>
</organism>
<dbReference type="PANTHER" id="PTHR17224:SF1">
    <property type="entry name" value="PEPTIDYL-TRNA HYDROLASE"/>
    <property type="match status" value="1"/>
</dbReference>
<keyword evidence="8" id="KW-0963">Cytoplasm</keyword>
<proteinExistence type="inferred from homology"/>
<feature type="site" description="Discriminates between blocked and unblocked aminoacyl-tRNA" evidence="8">
    <location>
        <position position="19"/>
    </location>
</feature>
<comment type="subunit">
    <text evidence="8">Monomer.</text>
</comment>
<dbReference type="SUPFAM" id="SSF53178">
    <property type="entry name" value="Peptidyl-tRNA hydrolase-like"/>
    <property type="match status" value="1"/>
</dbReference>
<dbReference type="EC" id="3.1.1.29" evidence="1 8"/>
<feature type="binding site" evidence="8">
    <location>
        <position position="74"/>
    </location>
    <ligand>
        <name>tRNA</name>
        <dbReference type="ChEBI" id="CHEBI:17843"/>
    </ligand>
</feature>